<organism evidence="1">
    <name type="scientific">viral metagenome</name>
    <dbReference type="NCBI Taxonomy" id="1070528"/>
    <lineage>
        <taxon>unclassified sequences</taxon>
        <taxon>metagenomes</taxon>
        <taxon>organismal metagenomes</taxon>
    </lineage>
</organism>
<sequence length="106" mass="11417">MSKDEVTLPLIAPSEYTASSRVIHSGPCIVKTVHIAADGANADAQVYDSLNALGRLVAHLEALSGTSYTWRPGEGTDFDFGIYIAVNASTTKVTVTYIPESRKRFI</sequence>
<name>A0A6M3Y180_9ZZZZ</name>
<protein>
    <submittedName>
        <fullName evidence="1">Uncharacterized protein</fullName>
    </submittedName>
</protein>
<dbReference type="AlphaFoldDB" id="A0A6M3Y180"/>
<accession>A0A6M3Y180</accession>
<reference evidence="1" key="1">
    <citation type="submission" date="2020-03" db="EMBL/GenBank/DDBJ databases">
        <title>The deep terrestrial virosphere.</title>
        <authorList>
            <person name="Holmfeldt K."/>
            <person name="Nilsson E."/>
            <person name="Simone D."/>
            <person name="Lopez-Fernandez M."/>
            <person name="Wu X."/>
            <person name="de Brujin I."/>
            <person name="Lundin D."/>
            <person name="Andersson A."/>
            <person name="Bertilsson S."/>
            <person name="Dopson M."/>
        </authorList>
    </citation>
    <scope>NUCLEOTIDE SEQUENCE</scope>
    <source>
        <strain evidence="1">TM448B05042</strain>
    </source>
</reference>
<evidence type="ECO:0000313" key="1">
    <source>
        <dbReference type="EMBL" id="QJI03812.1"/>
    </source>
</evidence>
<gene>
    <name evidence="1" type="ORF">TM448B05042_0008</name>
</gene>
<proteinExistence type="predicted"/>
<dbReference type="EMBL" id="MT145121">
    <property type="protein sequence ID" value="QJI03812.1"/>
    <property type="molecule type" value="Genomic_DNA"/>
</dbReference>